<dbReference type="GO" id="GO:0005654">
    <property type="term" value="C:nucleoplasm"/>
    <property type="evidence" value="ECO:0007669"/>
    <property type="project" value="TreeGrafter"/>
</dbReference>
<dbReference type="Gene3D" id="3.10.20.90">
    <property type="entry name" value="Phosphatidylinositol 3-kinase Catalytic Subunit, Chain A, domain 1"/>
    <property type="match status" value="2"/>
</dbReference>
<dbReference type="STRING" id="337451.A0A3S3R469"/>
<dbReference type="SUPFAM" id="SSF54236">
    <property type="entry name" value="Ubiquitin-like"/>
    <property type="match status" value="3"/>
</dbReference>
<dbReference type="PROSITE" id="PS50053">
    <property type="entry name" value="UBIQUITIN_2"/>
    <property type="match status" value="3"/>
</dbReference>
<dbReference type="GO" id="GO:0031593">
    <property type="term" value="F:polyubiquitin modification-dependent protein binding"/>
    <property type="evidence" value="ECO:0007669"/>
    <property type="project" value="TreeGrafter"/>
</dbReference>
<dbReference type="AlphaFoldDB" id="A0A3S3R469"/>
<dbReference type="Proteomes" id="UP000283530">
    <property type="component" value="Unassembled WGS sequence"/>
</dbReference>
<accession>A0A3S3R469</accession>
<dbReference type="InterPro" id="IPR000626">
    <property type="entry name" value="Ubiquitin-like_dom"/>
</dbReference>
<protein>
    <submittedName>
        <fullName evidence="2">Polyubiquitin 8</fullName>
    </submittedName>
</protein>
<proteinExistence type="predicted"/>
<feature type="domain" description="Ubiquitin-like" evidence="1">
    <location>
        <begin position="39"/>
        <end position="113"/>
    </location>
</feature>
<dbReference type="EMBL" id="QPKB01000011">
    <property type="protein sequence ID" value="RWR95139.1"/>
    <property type="molecule type" value="Genomic_DNA"/>
</dbReference>
<evidence type="ECO:0000259" key="1">
    <source>
        <dbReference type="PROSITE" id="PS50053"/>
    </source>
</evidence>
<comment type="caution">
    <text evidence="2">The sequence shown here is derived from an EMBL/GenBank/DDBJ whole genome shotgun (WGS) entry which is preliminary data.</text>
</comment>
<dbReference type="SMART" id="SM00213">
    <property type="entry name" value="UBQ"/>
    <property type="match status" value="2"/>
</dbReference>
<keyword evidence="3" id="KW-1185">Reference proteome</keyword>
<organism evidence="2 3">
    <name type="scientific">Cinnamomum micranthum f. kanehirae</name>
    <dbReference type="NCBI Taxonomy" id="337451"/>
    <lineage>
        <taxon>Eukaryota</taxon>
        <taxon>Viridiplantae</taxon>
        <taxon>Streptophyta</taxon>
        <taxon>Embryophyta</taxon>
        <taxon>Tracheophyta</taxon>
        <taxon>Spermatophyta</taxon>
        <taxon>Magnoliopsida</taxon>
        <taxon>Magnoliidae</taxon>
        <taxon>Laurales</taxon>
        <taxon>Lauraceae</taxon>
        <taxon>Cinnamomum</taxon>
    </lineage>
</organism>
<dbReference type="GO" id="GO:0043130">
    <property type="term" value="F:ubiquitin binding"/>
    <property type="evidence" value="ECO:0007669"/>
    <property type="project" value="TreeGrafter"/>
</dbReference>
<evidence type="ECO:0000313" key="2">
    <source>
        <dbReference type="EMBL" id="RWR95139.1"/>
    </source>
</evidence>
<reference evidence="2 3" key="1">
    <citation type="journal article" date="2019" name="Nat. Plants">
        <title>Stout camphor tree genome fills gaps in understanding of flowering plant genome evolution.</title>
        <authorList>
            <person name="Chaw S.M."/>
            <person name="Liu Y.C."/>
            <person name="Wu Y.W."/>
            <person name="Wang H.Y."/>
            <person name="Lin C.I."/>
            <person name="Wu C.S."/>
            <person name="Ke H.M."/>
            <person name="Chang L.Y."/>
            <person name="Hsu C.Y."/>
            <person name="Yang H.T."/>
            <person name="Sudianto E."/>
            <person name="Hsu M.H."/>
            <person name="Wu K.P."/>
            <person name="Wang L.N."/>
            <person name="Leebens-Mack J.H."/>
            <person name="Tsai I.J."/>
        </authorList>
    </citation>
    <scope>NUCLEOTIDE SEQUENCE [LARGE SCALE GENOMIC DNA]</scope>
    <source>
        <strain evidence="3">cv. Chaw 1501</strain>
        <tissue evidence="2">Young leaves</tissue>
    </source>
</reference>
<dbReference type="PANTHER" id="PTHR10621">
    <property type="entry name" value="UV EXCISION REPAIR PROTEIN RAD23"/>
    <property type="match status" value="1"/>
</dbReference>
<dbReference type="GO" id="GO:0005829">
    <property type="term" value="C:cytosol"/>
    <property type="evidence" value="ECO:0007669"/>
    <property type="project" value="TreeGrafter"/>
</dbReference>
<dbReference type="PANTHER" id="PTHR10621:SF0">
    <property type="entry name" value="UV EXCISION REPAIR PROTEIN RAD23"/>
    <property type="match status" value="1"/>
</dbReference>
<name>A0A3S3R469_9MAGN</name>
<feature type="domain" description="Ubiquitin-like" evidence="1">
    <location>
        <begin position="115"/>
        <end position="179"/>
    </location>
</feature>
<evidence type="ECO:0000313" key="3">
    <source>
        <dbReference type="Proteomes" id="UP000283530"/>
    </source>
</evidence>
<dbReference type="OrthoDB" id="428577at2759"/>
<dbReference type="GO" id="GO:0043161">
    <property type="term" value="P:proteasome-mediated ubiquitin-dependent protein catabolic process"/>
    <property type="evidence" value="ECO:0007669"/>
    <property type="project" value="TreeGrafter"/>
</dbReference>
<dbReference type="Pfam" id="PF00240">
    <property type="entry name" value="ubiquitin"/>
    <property type="match status" value="2"/>
</dbReference>
<dbReference type="InterPro" id="IPR029071">
    <property type="entry name" value="Ubiquitin-like_domsf"/>
</dbReference>
<sequence length="279" mass="31881">MISSSKFVSGGGSPLMIWKMSARHVHDLLNARISHSNKMYIVIVADERDHRLQVDPLDTHAEVKEKLQFLLGYPVRRQILSFEGKELAEWIELKSLDIEENSRIVFSINSKKQNYKILVKILTSEFSLEVEEMDTVSSLKETILEHIGAPRDQDQDQDMVLHCRGNEIRDRLRLCQYRIGMNAEITASFKPGKPSRVLMPPPKRLSFVLETWNGESIPFAMTAGHTVSDMKKVLIMNNHLPDDDYLFIHKQTCMEENKSILSQGVQDGDSIAVFQGKLT</sequence>
<feature type="domain" description="Ubiquitin-like" evidence="1">
    <location>
        <begin position="205"/>
        <end position="273"/>
    </location>
</feature>
<dbReference type="GO" id="GO:0070628">
    <property type="term" value="F:proteasome binding"/>
    <property type="evidence" value="ECO:0007669"/>
    <property type="project" value="TreeGrafter"/>
</dbReference>
<dbReference type="CDD" id="cd17039">
    <property type="entry name" value="Ubl_ubiquitin_like"/>
    <property type="match status" value="2"/>
</dbReference>
<gene>
    <name evidence="2" type="ORF">CKAN_02446700</name>
</gene>